<name>A0ABS4P448_9GAMM</name>
<evidence type="ECO:0000313" key="2">
    <source>
        <dbReference type="Proteomes" id="UP001195624"/>
    </source>
</evidence>
<dbReference type="EMBL" id="JAGGMQ010000001">
    <property type="protein sequence ID" value="MBP2166840.1"/>
    <property type="molecule type" value="Genomic_DNA"/>
</dbReference>
<keyword evidence="2" id="KW-1185">Reference proteome</keyword>
<evidence type="ECO:0000313" key="1">
    <source>
        <dbReference type="EMBL" id="MBP2166840.1"/>
    </source>
</evidence>
<proteinExistence type="predicted"/>
<dbReference type="Proteomes" id="UP001195624">
    <property type="component" value="Unassembled WGS sequence"/>
</dbReference>
<protein>
    <submittedName>
        <fullName evidence="1">Uncharacterized protein</fullName>
    </submittedName>
</protein>
<comment type="caution">
    <text evidence="1">The sequence shown here is derived from an EMBL/GenBank/DDBJ whole genome shotgun (WGS) entry which is preliminary data.</text>
</comment>
<reference evidence="2" key="1">
    <citation type="submission" date="2023-07" db="EMBL/GenBank/DDBJ databases">
        <title>Genome mining of underrepresented organisms for secondary metabolites.</title>
        <authorList>
            <person name="D'Agostino P.M."/>
        </authorList>
    </citation>
    <scope>NUCLEOTIDE SEQUENCE [LARGE SCALE GENOMIC DNA]</scope>
    <source>
        <strain evidence="2">WS4403</strain>
    </source>
</reference>
<sequence length="79" mass="9152">MQILNLSRAVLFNSSQAAYKLVLENPKFSALATRIIAVKNVTAQYELDRAKPDARQKAELKNNISRYMEYLKKIEFLNF</sequence>
<dbReference type="RefSeq" id="WP_017799923.1">
    <property type="nucleotide sequence ID" value="NZ_JAGGMQ010000001.1"/>
</dbReference>
<gene>
    <name evidence="1" type="ORF">J2125_000032</name>
</gene>
<accession>A0ABS4P448</accession>
<organism evidence="1 2">
    <name type="scientific">Winslowiella toletana</name>
    <dbReference type="NCBI Taxonomy" id="92490"/>
    <lineage>
        <taxon>Bacteria</taxon>
        <taxon>Pseudomonadati</taxon>
        <taxon>Pseudomonadota</taxon>
        <taxon>Gammaproteobacteria</taxon>
        <taxon>Enterobacterales</taxon>
        <taxon>Erwiniaceae</taxon>
        <taxon>Winslowiella</taxon>
    </lineage>
</organism>